<feature type="domain" description="Beta-lactamase-related" evidence="2">
    <location>
        <begin position="95"/>
        <end position="387"/>
    </location>
</feature>
<proteinExistence type="predicted"/>
<dbReference type="InterPro" id="IPR001466">
    <property type="entry name" value="Beta-lactam-related"/>
</dbReference>
<feature type="region of interest" description="Disordered" evidence="1">
    <location>
        <begin position="1"/>
        <end position="28"/>
    </location>
</feature>
<evidence type="ECO:0000313" key="3">
    <source>
        <dbReference type="EMBL" id="MER8932577.1"/>
    </source>
</evidence>
<evidence type="ECO:0000256" key="1">
    <source>
        <dbReference type="SAM" id="MobiDB-lite"/>
    </source>
</evidence>
<keyword evidence="4" id="KW-1185">Reference proteome</keyword>
<dbReference type="Proteomes" id="UP001464387">
    <property type="component" value="Unassembled WGS sequence"/>
</dbReference>
<evidence type="ECO:0000259" key="2">
    <source>
        <dbReference type="Pfam" id="PF00144"/>
    </source>
</evidence>
<dbReference type="InterPro" id="IPR012338">
    <property type="entry name" value="Beta-lactam/transpept-like"/>
</dbReference>
<evidence type="ECO:0000313" key="4">
    <source>
        <dbReference type="Proteomes" id="UP001464387"/>
    </source>
</evidence>
<dbReference type="PANTHER" id="PTHR43283:SF7">
    <property type="entry name" value="BETA-LACTAMASE-RELATED DOMAIN-CONTAINING PROTEIN"/>
    <property type="match status" value="1"/>
</dbReference>
<dbReference type="Gene3D" id="3.40.710.10">
    <property type="entry name" value="DD-peptidase/beta-lactamase superfamily"/>
    <property type="match status" value="1"/>
</dbReference>
<dbReference type="RefSeq" id="WP_287273422.1">
    <property type="nucleotide sequence ID" value="NZ_JAMYMY010000005.1"/>
</dbReference>
<sequence>MKDHNMNANAASPFRDPKMPGAPSIPRDDWDRAPWNRWTFQHVRDMVATTQVWRGQGQASLLPVALQEIDAISFEVDGRRETVGAFLQSSYADGFLVLHRGKIVSERYLNGMTARTPHLSQSVAKSIVGTVAGILIERGLVDTRAPVTHYLPELDTTAYRGATVQHVLDMTSGVIFDETYTALNSHMAQMDAACGWKERKNPAWPANVWELILTLKDAECAHGAAFRYRSIETDVLAFILQRVSGTPLAELVSRELWAPMGAEADAYFTVDPAGYALGDGGFNATLRDYARFALLHLGHGQIDGRQIVPAAWISGIRRGNPDLFGAVYRDVLPKGAYHNQFWIEDPTRAAYMARGVFGQLIYIDPVAEFAAVKLSSWPEFLDATRTRTALAAVKAIRDTLSR</sequence>
<dbReference type="SUPFAM" id="SSF56601">
    <property type="entry name" value="beta-lactamase/transpeptidase-like"/>
    <property type="match status" value="1"/>
</dbReference>
<comment type="caution">
    <text evidence="3">The sequence shown here is derived from an EMBL/GenBank/DDBJ whole genome shotgun (WGS) entry which is preliminary data.</text>
</comment>
<reference evidence="3 4" key="1">
    <citation type="journal article" date="2024" name="Proc. Natl. Acad. Sci. U.S.A.">
        <title>The evolutionary genomics of adaptation to stress in wild rhizobium bacteria.</title>
        <authorList>
            <person name="Kehlet-Delgado H."/>
            <person name="Montoya A.P."/>
            <person name="Jensen K.T."/>
            <person name="Wendlandt C.E."/>
            <person name="Dexheimer C."/>
            <person name="Roberts M."/>
            <person name="Torres Martinez L."/>
            <person name="Friesen M.L."/>
            <person name="Griffitts J.S."/>
            <person name="Porter S.S."/>
        </authorList>
    </citation>
    <scope>NUCLEOTIDE SEQUENCE [LARGE SCALE GENOMIC DNA]</scope>
    <source>
        <strain evidence="3 4">M0729</strain>
    </source>
</reference>
<dbReference type="EMBL" id="JAMYPJ010000006">
    <property type="protein sequence ID" value="MER8932577.1"/>
    <property type="molecule type" value="Genomic_DNA"/>
</dbReference>
<gene>
    <name evidence="3" type="ORF">NKI33_06335</name>
</gene>
<dbReference type="PANTHER" id="PTHR43283">
    <property type="entry name" value="BETA-LACTAMASE-RELATED"/>
    <property type="match status" value="1"/>
</dbReference>
<protein>
    <submittedName>
        <fullName evidence="3">Beta-lactamase family protein</fullName>
    </submittedName>
</protein>
<dbReference type="Pfam" id="PF00144">
    <property type="entry name" value="Beta-lactamase"/>
    <property type="match status" value="1"/>
</dbReference>
<name>A0ABV1YBX9_9HYPH</name>
<feature type="compositionally biased region" description="Polar residues" evidence="1">
    <location>
        <begin position="1"/>
        <end position="10"/>
    </location>
</feature>
<dbReference type="InterPro" id="IPR050789">
    <property type="entry name" value="Diverse_Enzym_Activities"/>
</dbReference>
<accession>A0ABV1YBX9</accession>
<organism evidence="3 4">
    <name type="scientific">Mesorhizobium opportunistum</name>
    <dbReference type="NCBI Taxonomy" id="593909"/>
    <lineage>
        <taxon>Bacteria</taxon>
        <taxon>Pseudomonadati</taxon>
        <taxon>Pseudomonadota</taxon>
        <taxon>Alphaproteobacteria</taxon>
        <taxon>Hyphomicrobiales</taxon>
        <taxon>Phyllobacteriaceae</taxon>
        <taxon>Mesorhizobium</taxon>
    </lineage>
</organism>